<evidence type="ECO:0000256" key="6">
    <source>
        <dbReference type="ARBA" id="ARBA00022741"/>
    </source>
</evidence>
<comment type="caution">
    <text evidence="10">The sequence shown here is derived from an EMBL/GenBank/DDBJ whole genome shotgun (WGS) entry which is preliminary data.</text>
</comment>
<gene>
    <name evidence="10" type="ORF">RJ641_034627</name>
</gene>
<dbReference type="HAMAP" id="MF_00409">
    <property type="entry name" value="LpxK"/>
    <property type="match status" value="1"/>
</dbReference>
<keyword evidence="9" id="KW-0443">Lipid metabolism</keyword>
<name>A0AAN8ZE61_9MAGN</name>
<evidence type="ECO:0000313" key="10">
    <source>
        <dbReference type="EMBL" id="KAK6934472.1"/>
    </source>
</evidence>
<dbReference type="Proteomes" id="UP001370490">
    <property type="component" value="Unassembled WGS sequence"/>
</dbReference>
<comment type="pathway">
    <text evidence="1">Glycolipid biosynthesis; lipid IV(A) biosynthesis; lipid IV(A) from (3R)-3-hydroxytetradecanoyl-[acyl-carrier-protein] and UDP-N-acetyl-alpha-D-glucosamine: step 6/6.</text>
</comment>
<dbReference type="InterPro" id="IPR003758">
    <property type="entry name" value="LpxK"/>
</dbReference>
<evidence type="ECO:0000256" key="3">
    <source>
        <dbReference type="ARBA" id="ARBA00022516"/>
    </source>
</evidence>
<keyword evidence="6" id="KW-0547">Nucleotide-binding</keyword>
<dbReference type="EMBL" id="JBAMMX010000008">
    <property type="protein sequence ID" value="KAK6934472.1"/>
    <property type="molecule type" value="Genomic_DNA"/>
</dbReference>
<evidence type="ECO:0000256" key="5">
    <source>
        <dbReference type="ARBA" id="ARBA00022679"/>
    </source>
</evidence>
<keyword evidence="8" id="KW-0067">ATP-binding</keyword>
<dbReference type="GO" id="GO:0005524">
    <property type="term" value="F:ATP binding"/>
    <property type="evidence" value="ECO:0007669"/>
    <property type="project" value="UniProtKB-KW"/>
</dbReference>
<protein>
    <recommendedName>
        <fullName evidence="2">tetraacyldisaccharide 4'-kinase</fullName>
        <ecNumber evidence="2">2.7.1.130</ecNumber>
    </recommendedName>
</protein>
<evidence type="ECO:0000256" key="9">
    <source>
        <dbReference type="ARBA" id="ARBA00023098"/>
    </source>
</evidence>
<sequence length="397" mass="44412">SCLYRLSLSLRHFLYHFGLFHRHRLPVPVISVGNLTWGGNGKTPMVEFISRFLCDSGIVPLILTRGYAGGDEVRMLRRKLLGTPTKIGIGAKRVAVATHFIDTYGYVNPQKRSCINGACGHAEGIGAIVLDDGMQHLSLWRDVEIVMVNGMMPWGNHHLIPLGPLREHLTALQKADIAIIHHADLISKANLGAIVTTLQSYHATLPVFFSTMAPSHFFLFGDENSKITLKIIENRVVLCVSAIGFPDAFVKGIEKMGPLHVDRLDFIDHHSFRDKDIEMIIGRLEMLESKFNSKPFLVVTEKDYDRDSEIFTHVAPFDVLILRSQLQIITQNGQTAITFQNLLMDHLGIKLSGICQTSLEFPYHPDTSFMHSALTVLVWRCGQLALLMFPDGGRKGH</sequence>
<feature type="non-terminal residue" evidence="10">
    <location>
        <position position="1"/>
    </location>
</feature>
<dbReference type="GO" id="GO:0009029">
    <property type="term" value="F:lipid-A 4'-kinase activity"/>
    <property type="evidence" value="ECO:0007669"/>
    <property type="project" value="UniProtKB-EC"/>
</dbReference>
<organism evidence="10 11">
    <name type="scientific">Dillenia turbinata</name>
    <dbReference type="NCBI Taxonomy" id="194707"/>
    <lineage>
        <taxon>Eukaryota</taxon>
        <taxon>Viridiplantae</taxon>
        <taxon>Streptophyta</taxon>
        <taxon>Embryophyta</taxon>
        <taxon>Tracheophyta</taxon>
        <taxon>Spermatophyta</taxon>
        <taxon>Magnoliopsida</taxon>
        <taxon>eudicotyledons</taxon>
        <taxon>Gunneridae</taxon>
        <taxon>Pentapetalae</taxon>
        <taxon>Dilleniales</taxon>
        <taxon>Dilleniaceae</taxon>
        <taxon>Dillenia</taxon>
    </lineage>
</organism>
<keyword evidence="3" id="KW-0444">Lipid biosynthesis</keyword>
<evidence type="ECO:0000256" key="4">
    <source>
        <dbReference type="ARBA" id="ARBA00022556"/>
    </source>
</evidence>
<keyword evidence="7" id="KW-0418">Kinase</keyword>
<dbReference type="NCBIfam" id="TIGR00682">
    <property type="entry name" value="lpxK"/>
    <property type="match status" value="1"/>
</dbReference>
<dbReference type="PANTHER" id="PTHR42724:SF1">
    <property type="entry name" value="TETRAACYLDISACCHARIDE 4'-KINASE, MITOCHONDRIAL-RELATED"/>
    <property type="match status" value="1"/>
</dbReference>
<dbReference type="PANTHER" id="PTHR42724">
    <property type="entry name" value="TETRAACYLDISACCHARIDE 4'-KINASE"/>
    <property type="match status" value="1"/>
</dbReference>
<keyword evidence="4" id="KW-0441">Lipid A biosynthesis</keyword>
<keyword evidence="5" id="KW-0808">Transferase</keyword>
<evidence type="ECO:0000256" key="2">
    <source>
        <dbReference type="ARBA" id="ARBA00012071"/>
    </source>
</evidence>
<evidence type="ECO:0000256" key="1">
    <source>
        <dbReference type="ARBA" id="ARBA00004870"/>
    </source>
</evidence>
<dbReference type="AlphaFoldDB" id="A0AAN8ZE61"/>
<dbReference type="GO" id="GO:0009245">
    <property type="term" value="P:lipid A biosynthetic process"/>
    <property type="evidence" value="ECO:0007669"/>
    <property type="project" value="UniProtKB-KW"/>
</dbReference>
<dbReference type="Pfam" id="PF02606">
    <property type="entry name" value="LpxK"/>
    <property type="match status" value="1"/>
</dbReference>
<keyword evidence="11" id="KW-1185">Reference proteome</keyword>
<reference evidence="10 11" key="1">
    <citation type="submission" date="2023-12" db="EMBL/GenBank/DDBJ databases">
        <title>A high-quality genome assembly for Dillenia turbinata (Dilleniales).</title>
        <authorList>
            <person name="Chanderbali A."/>
        </authorList>
    </citation>
    <scope>NUCLEOTIDE SEQUENCE [LARGE SCALE GENOMIC DNA]</scope>
    <source>
        <strain evidence="10">LSX21</strain>
        <tissue evidence="10">Leaf</tissue>
    </source>
</reference>
<evidence type="ECO:0000256" key="7">
    <source>
        <dbReference type="ARBA" id="ARBA00022777"/>
    </source>
</evidence>
<evidence type="ECO:0000256" key="8">
    <source>
        <dbReference type="ARBA" id="ARBA00022840"/>
    </source>
</evidence>
<evidence type="ECO:0000313" key="11">
    <source>
        <dbReference type="Proteomes" id="UP001370490"/>
    </source>
</evidence>
<proteinExistence type="inferred from homology"/>
<accession>A0AAN8ZE61</accession>
<dbReference type="GO" id="GO:0016020">
    <property type="term" value="C:membrane"/>
    <property type="evidence" value="ECO:0007669"/>
    <property type="project" value="GOC"/>
</dbReference>
<dbReference type="EC" id="2.7.1.130" evidence="2"/>